<dbReference type="Gene3D" id="3.30.110.170">
    <property type="entry name" value="Protein of unknown function (DUF541), domain 1"/>
    <property type="match status" value="1"/>
</dbReference>
<accession>A0A1F5XHQ7</accession>
<dbReference type="AlphaFoldDB" id="A0A1F5XHQ7"/>
<protein>
    <recommendedName>
        <fullName evidence="4">26 kDa periplasmic immunogenic protein</fullName>
    </recommendedName>
</protein>
<gene>
    <name evidence="2" type="ORF">A3B19_02735</name>
</gene>
<dbReference type="InterPro" id="IPR007497">
    <property type="entry name" value="SIMPL/DUF541"/>
</dbReference>
<proteinExistence type="predicted"/>
<dbReference type="PANTHER" id="PTHR34387">
    <property type="entry name" value="SLR1258 PROTEIN"/>
    <property type="match status" value="1"/>
</dbReference>
<dbReference type="GO" id="GO:0006974">
    <property type="term" value="P:DNA damage response"/>
    <property type="evidence" value="ECO:0007669"/>
    <property type="project" value="TreeGrafter"/>
</dbReference>
<feature type="transmembrane region" description="Helical" evidence="1">
    <location>
        <begin position="17"/>
        <end position="37"/>
    </location>
</feature>
<comment type="caution">
    <text evidence="2">The sequence shown here is derived from an EMBL/GenBank/DDBJ whole genome shotgun (WGS) entry which is preliminary data.</text>
</comment>
<name>A0A1F5XHQ7_9BACT</name>
<keyword evidence="1" id="KW-0472">Membrane</keyword>
<dbReference type="Pfam" id="PF04402">
    <property type="entry name" value="SIMPL"/>
    <property type="match status" value="1"/>
</dbReference>
<organism evidence="2 3">
    <name type="scientific">Candidatus Giovannonibacteria bacterium RIFCSPLOWO2_01_FULL_46_32</name>
    <dbReference type="NCBI Taxonomy" id="1798353"/>
    <lineage>
        <taxon>Bacteria</taxon>
        <taxon>Candidatus Giovannoniibacteriota</taxon>
    </lineage>
</organism>
<evidence type="ECO:0000313" key="3">
    <source>
        <dbReference type="Proteomes" id="UP000177346"/>
    </source>
</evidence>
<dbReference type="EMBL" id="MFIF01000005">
    <property type="protein sequence ID" value="OGF87472.1"/>
    <property type="molecule type" value="Genomic_DNA"/>
</dbReference>
<dbReference type="Gene3D" id="3.30.70.2970">
    <property type="entry name" value="Protein of unknown function (DUF541), domain 2"/>
    <property type="match status" value="1"/>
</dbReference>
<evidence type="ECO:0000256" key="1">
    <source>
        <dbReference type="SAM" id="Phobius"/>
    </source>
</evidence>
<keyword evidence="1" id="KW-1133">Transmembrane helix</keyword>
<sequence>MDINESKYLHIRPPKEALWAMIVFLAVLIVFFGVRTWNEITGASRPFPASTISVSGEGKVFVKPDVAVVNIGVIKQGTDLVLTQRSATDVINRVLEMLKREGVEDKDVKTTSYSISPRYDYKDGAQIFRGYEVHQNLEVKIRDLGEVGGILSRSAEFGANQVGSIQFTVDDPKAAKDEARAAAIKDAKEKAARLSKSLDIRLKKLVSYSESGGGFPPPVPIYGKAAEFGLGGDFPALPSGENEINIFVTLTYEIR</sequence>
<keyword evidence="1" id="KW-0812">Transmembrane</keyword>
<dbReference type="PANTHER" id="PTHR34387:SF1">
    <property type="entry name" value="PERIPLASMIC IMMUNOGENIC PROTEIN"/>
    <property type="match status" value="1"/>
</dbReference>
<dbReference type="Proteomes" id="UP000177346">
    <property type="component" value="Unassembled WGS sequence"/>
</dbReference>
<evidence type="ECO:0008006" key="4">
    <source>
        <dbReference type="Google" id="ProtNLM"/>
    </source>
</evidence>
<dbReference type="InterPro" id="IPR052022">
    <property type="entry name" value="26kDa_periplasmic_antigen"/>
</dbReference>
<evidence type="ECO:0000313" key="2">
    <source>
        <dbReference type="EMBL" id="OGF87472.1"/>
    </source>
</evidence>
<reference evidence="2 3" key="1">
    <citation type="journal article" date="2016" name="Nat. Commun.">
        <title>Thousands of microbial genomes shed light on interconnected biogeochemical processes in an aquifer system.</title>
        <authorList>
            <person name="Anantharaman K."/>
            <person name="Brown C.T."/>
            <person name="Hug L.A."/>
            <person name="Sharon I."/>
            <person name="Castelle C.J."/>
            <person name="Probst A.J."/>
            <person name="Thomas B.C."/>
            <person name="Singh A."/>
            <person name="Wilkins M.J."/>
            <person name="Karaoz U."/>
            <person name="Brodie E.L."/>
            <person name="Williams K.H."/>
            <person name="Hubbard S.S."/>
            <person name="Banfield J.F."/>
        </authorList>
    </citation>
    <scope>NUCLEOTIDE SEQUENCE [LARGE SCALE GENOMIC DNA]</scope>
</reference>